<dbReference type="InterPro" id="IPR048421">
    <property type="entry name" value="YqgU_beta-prop"/>
</dbReference>
<dbReference type="PROSITE" id="PS51257">
    <property type="entry name" value="PROKAR_LIPOPROTEIN"/>
    <property type="match status" value="1"/>
</dbReference>
<evidence type="ECO:0000259" key="1">
    <source>
        <dbReference type="Pfam" id="PF21101"/>
    </source>
</evidence>
<proteinExistence type="predicted"/>
<protein>
    <recommendedName>
        <fullName evidence="1">YqgU-like 6-bladed beta-propeller domain-containing protein</fullName>
    </recommendedName>
</protein>
<sequence>MKKIGILIIFVMLLQGCSESKMTKKENEKTAIVDNASAITSTTKKASKEFPSISLTSSSFQSVIGWLSNDEILFIIFDKGKWTVQSYSVSNHLWNIIYTSTVPIIEGFIHPNKELILLHTSSNSSSAEVQIIHKNGYLVQSLSFESDELYMDWHPTNPDLIVFTTFYEDWTYNTFVYNSSTQNLQSIEVENPFVKWYDEDHLMLLRGSDSSLDGNELILYSISEKSLKETGIMHLIDVQNLGKSMLYIQINEEKKLYEYRFIDNEKQSSFEWTSPAISNYSEWVIPTISNVHSNQFFLIKGLKSGNVDESSDRGILSSISLDGERELGEVLTQPIACSPNGETCLGGYEKENWIQLNPLKEKVWIHLDE</sequence>
<keyword evidence="3" id="KW-1185">Reference proteome</keyword>
<name>A0A5J6SRG8_9BACI</name>
<accession>A0A5J6SRG8</accession>
<reference evidence="2 3" key="1">
    <citation type="submission" date="2018-07" db="EMBL/GenBank/DDBJ databases">
        <title>Complete genome sequence of Psychrobacillus sp. PB01, isolated from iceberg, and comparative genome analysis of Psychrobacillus strains.</title>
        <authorList>
            <person name="Lee P.C."/>
        </authorList>
    </citation>
    <scope>NUCLEOTIDE SEQUENCE [LARGE SCALE GENOMIC DNA]</scope>
    <source>
        <strain evidence="2 3">PB01</strain>
    </source>
</reference>
<dbReference type="Proteomes" id="UP000325517">
    <property type="component" value="Chromosome"/>
</dbReference>
<gene>
    <name evidence="2" type="ORF">PB01_11690</name>
</gene>
<evidence type="ECO:0000313" key="3">
    <source>
        <dbReference type="Proteomes" id="UP000325517"/>
    </source>
</evidence>
<dbReference type="KEGG" id="psyo:PB01_11690"/>
<organism evidence="2 3">
    <name type="scientific">Psychrobacillus glaciei</name>
    <dbReference type="NCBI Taxonomy" id="2283160"/>
    <lineage>
        <taxon>Bacteria</taxon>
        <taxon>Bacillati</taxon>
        <taxon>Bacillota</taxon>
        <taxon>Bacilli</taxon>
        <taxon>Bacillales</taxon>
        <taxon>Bacillaceae</taxon>
        <taxon>Psychrobacillus</taxon>
    </lineage>
</organism>
<dbReference type="OrthoDB" id="2168335at2"/>
<dbReference type="EMBL" id="CP031223">
    <property type="protein sequence ID" value="QFF99434.1"/>
    <property type="molecule type" value="Genomic_DNA"/>
</dbReference>
<evidence type="ECO:0000313" key="2">
    <source>
        <dbReference type="EMBL" id="QFF99434.1"/>
    </source>
</evidence>
<dbReference type="Pfam" id="PF21101">
    <property type="entry name" value="YqgU"/>
    <property type="match status" value="1"/>
</dbReference>
<feature type="domain" description="YqgU-like 6-bladed beta-propeller" evidence="1">
    <location>
        <begin position="95"/>
        <end position="346"/>
    </location>
</feature>
<dbReference type="RefSeq" id="WP_151700346.1">
    <property type="nucleotide sequence ID" value="NZ_CP031223.1"/>
</dbReference>
<dbReference type="AlphaFoldDB" id="A0A5J6SRG8"/>